<evidence type="ECO:0000256" key="3">
    <source>
        <dbReference type="ARBA" id="ARBA00023125"/>
    </source>
</evidence>
<evidence type="ECO:0000259" key="5">
    <source>
        <dbReference type="PROSITE" id="PS50931"/>
    </source>
</evidence>
<evidence type="ECO:0000313" key="7">
    <source>
        <dbReference type="Proteomes" id="UP000242881"/>
    </source>
</evidence>
<comment type="caution">
    <text evidence="6">The sequence shown here is derived from an EMBL/GenBank/DDBJ whole genome shotgun (WGS) entry which is preliminary data.</text>
</comment>
<feature type="domain" description="HTH lysR-type" evidence="5">
    <location>
        <begin position="1"/>
        <end position="58"/>
    </location>
</feature>
<dbReference type="Pfam" id="PF00126">
    <property type="entry name" value="HTH_1"/>
    <property type="match status" value="1"/>
</dbReference>
<dbReference type="PANTHER" id="PTHR30126">
    <property type="entry name" value="HTH-TYPE TRANSCRIPTIONAL REGULATOR"/>
    <property type="match status" value="1"/>
</dbReference>
<dbReference type="Gene3D" id="3.40.190.290">
    <property type="match status" value="1"/>
</dbReference>
<dbReference type="PRINTS" id="PR00039">
    <property type="entry name" value="HTHLYSR"/>
</dbReference>
<organism evidence="6 7">
    <name type="scientific">Calditerrivibrio nitroreducens</name>
    <dbReference type="NCBI Taxonomy" id="477976"/>
    <lineage>
        <taxon>Bacteria</taxon>
        <taxon>Pseudomonadati</taxon>
        <taxon>Deferribacterota</taxon>
        <taxon>Deferribacteres</taxon>
        <taxon>Deferribacterales</taxon>
        <taxon>Calditerrivibrionaceae</taxon>
    </lineage>
</organism>
<gene>
    <name evidence="6" type="ORF">C0187_04420</name>
</gene>
<dbReference type="Pfam" id="PF03466">
    <property type="entry name" value="LysR_substrate"/>
    <property type="match status" value="1"/>
</dbReference>
<keyword evidence="2" id="KW-0805">Transcription regulation</keyword>
<dbReference type="EMBL" id="PNIN01000045">
    <property type="protein sequence ID" value="PMP71174.1"/>
    <property type="molecule type" value="Genomic_DNA"/>
</dbReference>
<dbReference type="GO" id="GO:0000976">
    <property type="term" value="F:transcription cis-regulatory region binding"/>
    <property type="evidence" value="ECO:0007669"/>
    <property type="project" value="TreeGrafter"/>
</dbReference>
<evidence type="ECO:0000313" key="6">
    <source>
        <dbReference type="EMBL" id="PMP71174.1"/>
    </source>
</evidence>
<reference evidence="6 7" key="1">
    <citation type="submission" date="2018-01" db="EMBL/GenBank/DDBJ databases">
        <title>Metagenomic assembled genomes from two thermal pools in the Uzon Caldera, Kamchatka, Russia.</title>
        <authorList>
            <person name="Wilkins L."/>
            <person name="Ettinger C."/>
        </authorList>
    </citation>
    <scope>NUCLEOTIDE SEQUENCE [LARGE SCALE GENOMIC DNA]</scope>
    <source>
        <strain evidence="6">ZAV-05</strain>
    </source>
</reference>
<protein>
    <submittedName>
        <fullName evidence="6">LysR family transcriptional regulator</fullName>
    </submittedName>
</protein>
<dbReference type="AlphaFoldDB" id="A0A2J6WLB5"/>
<dbReference type="Proteomes" id="UP000242881">
    <property type="component" value="Unassembled WGS sequence"/>
</dbReference>
<name>A0A2J6WLB5_9BACT</name>
<dbReference type="FunFam" id="1.10.10.10:FF:000001">
    <property type="entry name" value="LysR family transcriptional regulator"/>
    <property type="match status" value="1"/>
</dbReference>
<dbReference type="InterPro" id="IPR036388">
    <property type="entry name" value="WH-like_DNA-bd_sf"/>
</dbReference>
<evidence type="ECO:0000256" key="1">
    <source>
        <dbReference type="ARBA" id="ARBA00009437"/>
    </source>
</evidence>
<dbReference type="InterPro" id="IPR000847">
    <property type="entry name" value="LysR_HTH_N"/>
</dbReference>
<dbReference type="NCBIfam" id="NF040786">
    <property type="entry name" value="LysR_Sec_metab"/>
    <property type="match status" value="1"/>
</dbReference>
<dbReference type="SUPFAM" id="SSF53850">
    <property type="entry name" value="Periplasmic binding protein-like II"/>
    <property type="match status" value="1"/>
</dbReference>
<comment type="similarity">
    <text evidence="1">Belongs to the LysR transcriptional regulatory family.</text>
</comment>
<dbReference type="InterPro" id="IPR005119">
    <property type="entry name" value="LysR_subst-bd"/>
</dbReference>
<dbReference type="PANTHER" id="PTHR30126:SF64">
    <property type="entry name" value="HTH-TYPE TRANSCRIPTIONAL REGULATOR CITR"/>
    <property type="match status" value="1"/>
</dbReference>
<keyword evidence="3" id="KW-0238">DNA-binding</keyword>
<dbReference type="PROSITE" id="PS50931">
    <property type="entry name" value="HTH_LYSR"/>
    <property type="match status" value="1"/>
</dbReference>
<dbReference type="SUPFAM" id="SSF46785">
    <property type="entry name" value="Winged helix' DNA-binding domain"/>
    <property type="match status" value="1"/>
</dbReference>
<evidence type="ECO:0000256" key="4">
    <source>
        <dbReference type="ARBA" id="ARBA00023163"/>
    </source>
</evidence>
<evidence type="ECO:0000256" key="2">
    <source>
        <dbReference type="ARBA" id="ARBA00023015"/>
    </source>
</evidence>
<proteinExistence type="inferred from homology"/>
<dbReference type="RefSeq" id="WP_424606117.1">
    <property type="nucleotide sequence ID" value="NZ_JBNAVA010000011.1"/>
</dbReference>
<dbReference type="Gene3D" id="1.10.10.10">
    <property type="entry name" value="Winged helix-like DNA-binding domain superfamily/Winged helix DNA-binding domain"/>
    <property type="match status" value="1"/>
</dbReference>
<dbReference type="InterPro" id="IPR047788">
    <property type="entry name" value="LysR-like_Sec_metab"/>
</dbReference>
<accession>A0A2J6WLB5</accession>
<keyword evidence="4" id="KW-0804">Transcription</keyword>
<dbReference type="InterPro" id="IPR036390">
    <property type="entry name" value="WH_DNA-bd_sf"/>
</dbReference>
<sequence length="303" mass="34346">MDFKQIEAFVYVAKYKSFSRAAEKMLLSQPTVSTHINTLEEDLGIKLFDRLSREVVLTDAGQVFFDYAVDMIDLRERSIEAIKEFLNEVSGNVKIGSSTIIAEFILPSIIKEFINKYPKTFFTMDIASSQMIIQRVVDGVLDLAVVARKIPKKDLEYKPIFRDRIVLAVNKDHPFYSRNSVFLDEILNEKFVIREVGSGTRAAVEYALKTKGYDFESLNATAVMSSTHGLLHSVKNGLGIAFVSEIALIKDICSNEVRGIPIIDLVVEKDIFLVYNKRKTSKKLIKNFLDLIQGYNFNSSMGR</sequence>
<dbReference type="GO" id="GO:0003700">
    <property type="term" value="F:DNA-binding transcription factor activity"/>
    <property type="evidence" value="ECO:0007669"/>
    <property type="project" value="InterPro"/>
</dbReference>